<dbReference type="PROSITE" id="PS50068">
    <property type="entry name" value="LDLRA_2"/>
    <property type="match status" value="1"/>
</dbReference>
<evidence type="ECO:0000313" key="4">
    <source>
        <dbReference type="Proteomes" id="UP000095280"/>
    </source>
</evidence>
<dbReference type="AlphaFoldDB" id="A0A1I8IJ73"/>
<dbReference type="SMART" id="SM00192">
    <property type="entry name" value="LDLa"/>
    <property type="match status" value="1"/>
</dbReference>
<sequence length="114" mass="12707">TAHLCEDFKCRSSRICIPKPASCDGLAQCPDLSDESMDKEDNSCFQYNSDSFSRIGIILTSALLVSVGLVFAAVIRRTLLERLKKPSKYEVNPGKEVQYTECETSFMSPELDAF</sequence>
<keyword evidence="4" id="KW-1185">Reference proteome</keyword>
<proteinExistence type="predicted"/>
<dbReference type="CDD" id="cd00112">
    <property type="entry name" value="LDLa"/>
    <property type="match status" value="1"/>
</dbReference>
<keyword evidence="3" id="KW-0812">Transmembrane</keyword>
<evidence type="ECO:0000313" key="6">
    <source>
        <dbReference type="WBParaSite" id="maker-uti_cns_0012819-snap-gene-0.8-mRNA-1"/>
    </source>
</evidence>
<dbReference type="Gene3D" id="4.10.400.10">
    <property type="entry name" value="Low-density Lipoprotein Receptor"/>
    <property type="match status" value="1"/>
</dbReference>
<comment type="caution">
    <text evidence="2">Lacks conserved residue(s) required for the propagation of feature annotation.</text>
</comment>
<keyword evidence="1" id="KW-1015">Disulfide bond</keyword>
<keyword evidence="3" id="KW-1133">Transmembrane helix</keyword>
<name>A0A1I8IJ73_9PLAT</name>
<accession>A0A1I8IJ73</accession>
<dbReference type="WBParaSite" id="maker-uti_cns_0012819-snap-gene-0.8-mRNA-1">
    <property type="protein sequence ID" value="maker-uti_cns_0012819-snap-gene-0.8-mRNA-1"/>
    <property type="gene ID" value="maker-uti_cns_0012819-snap-gene-0.8"/>
</dbReference>
<evidence type="ECO:0000256" key="1">
    <source>
        <dbReference type="ARBA" id="ARBA00023157"/>
    </source>
</evidence>
<protein>
    <submittedName>
        <fullName evidence="5 6">Low-density lipoprotein receptor domain class A</fullName>
    </submittedName>
</protein>
<evidence type="ECO:0000256" key="3">
    <source>
        <dbReference type="SAM" id="Phobius"/>
    </source>
</evidence>
<dbReference type="Pfam" id="PF00057">
    <property type="entry name" value="Ldl_recept_a"/>
    <property type="match status" value="1"/>
</dbReference>
<feature type="transmembrane region" description="Helical" evidence="3">
    <location>
        <begin position="55"/>
        <end position="75"/>
    </location>
</feature>
<dbReference type="Proteomes" id="UP000095280">
    <property type="component" value="Unplaced"/>
</dbReference>
<dbReference type="InterPro" id="IPR036055">
    <property type="entry name" value="LDL_receptor-like_sf"/>
</dbReference>
<dbReference type="InterPro" id="IPR002172">
    <property type="entry name" value="LDrepeatLR_classA_rpt"/>
</dbReference>
<evidence type="ECO:0000256" key="2">
    <source>
        <dbReference type="PROSITE-ProRule" id="PRU00124"/>
    </source>
</evidence>
<dbReference type="WBParaSite" id="maker-uti_cns_0007417-snap-gene-0.8-mRNA-1">
    <property type="protein sequence ID" value="maker-uti_cns_0007417-snap-gene-0.8-mRNA-1"/>
    <property type="gene ID" value="maker-uti_cns_0007417-snap-gene-0.8"/>
</dbReference>
<keyword evidence="3" id="KW-0472">Membrane</keyword>
<dbReference type="SUPFAM" id="SSF57424">
    <property type="entry name" value="LDL receptor-like module"/>
    <property type="match status" value="1"/>
</dbReference>
<reference evidence="5 6" key="1">
    <citation type="submission" date="2016-11" db="UniProtKB">
        <authorList>
            <consortium name="WormBaseParasite"/>
        </authorList>
    </citation>
    <scope>IDENTIFICATION</scope>
</reference>
<evidence type="ECO:0000313" key="5">
    <source>
        <dbReference type="WBParaSite" id="maker-uti_cns_0007417-snap-gene-0.8-mRNA-1"/>
    </source>
</evidence>
<organism evidence="4 6">
    <name type="scientific">Macrostomum lignano</name>
    <dbReference type="NCBI Taxonomy" id="282301"/>
    <lineage>
        <taxon>Eukaryota</taxon>
        <taxon>Metazoa</taxon>
        <taxon>Spiralia</taxon>
        <taxon>Lophotrochozoa</taxon>
        <taxon>Platyhelminthes</taxon>
        <taxon>Rhabditophora</taxon>
        <taxon>Macrostomorpha</taxon>
        <taxon>Macrostomida</taxon>
        <taxon>Macrostomidae</taxon>
        <taxon>Macrostomum</taxon>
    </lineage>
</organism>